<dbReference type="PRINTS" id="PR00081">
    <property type="entry name" value="GDHRDH"/>
</dbReference>
<keyword evidence="6" id="KW-1185">Reference proteome</keyword>
<dbReference type="CDD" id="cd05233">
    <property type="entry name" value="SDR_c"/>
    <property type="match status" value="1"/>
</dbReference>
<evidence type="ECO:0000256" key="4">
    <source>
        <dbReference type="SAM" id="MobiDB-lite"/>
    </source>
</evidence>
<feature type="region of interest" description="Disordered" evidence="4">
    <location>
        <begin position="70"/>
        <end position="98"/>
    </location>
</feature>
<name>A0ABQ2LYT4_9ACTN</name>
<keyword evidence="2" id="KW-0560">Oxidoreductase</keyword>
<evidence type="ECO:0000313" key="6">
    <source>
        <dbReference type="Proteomes" id="UP000656881"/>
    </source>
</evidence>
<dbReference type="Pfam" id="PF00106">
    <property type="entry name" value="adh_short"/>
    <property type="match status" value="2"/>
</dbReference>
<evidence type="ECO:0000256" key="3">
    <source>
        <dbReference type="RuleBase" id="RU000363"/>
    </source>
</evidence>
<evidence type="ECO:0000256" key="1">
    <source>
        <dbReference type="ARBA" id="ARBA00006484"/>
    </source>
</evidence>
<dbReference type="InterPro" id="IPR002347">
    <property type="entry name" value="SDR_fam"/>
</dbReference>
<dbReference type="Proteomes" id="UP000656881">
    <property type="component" value="Unassembled WGS sequence"/>
</dbReference>
<evidence type="ECO:0000256" key="2">
    <source>
        <dbReference type="ARBA" id="ARBA00023002"/>
    </source>
</evidence>
<dbReference type="InterPro" id="IPR036291">
    <property type="entry name" value="NAD(P)-bd_dom_sf"/>
</dbReference>
<comment type="similarity">
    <text evidence="1 3">Belongs to the short-chain dehydrogenases/reductases (SDR) family.</text>
</comment>
<feature type="region of interest" description="Disordered" evidence="4">
    <location>
        <begin position="1"/>
        <end position="21"/>
    </location>
</feature>
<proteinExistence type="inferred from homology"/>
<reference evidence="6" key="1">
    <citation type="journal article" date="2019" name="Int. J. Syst. Evol. Microbiol.">
        <title>The Global Catalogue of Microorganisms (GCM) 10K type strain sequencing project: providing services to taxonomists for standard genome sequencing and annotation.</title>
        <authorList>
            <consortium name="The Broad Institute Genomics Platform"/>
            <consortium name="The Broad Institute Genome Sequencing Center for Infectious Disease"/>
            <person name="Wu L."/>
            <person name="Ma J."/>
        </authorList>
    </citation>
    <scope>NUCLEOTIDE SEQUENCE [LARGE SCALE GENOMIC DNA]</scope>
    <source>
        <strain evidence="6">CGMCC 4.7349</strain>
    </source>
</reference>
<protein>
    <submittedName>
        <fullName evidence="5">Oxidoreductase</fullName>
    </submittedName>
</protein>
<gene>
    <name evidence="5" type="ORF">GCM10012286_32010</name>
</gene>
<organism evidence="5 6">
    <name type="scientific">Streptomyces lasiicapitis</name>
    <dbReference type="NCBI Taxonomy" id="1923961"/>
    <lineage>
        <taxon>Bacteria</taxon>
        <taxon>Bacillati</taxon>
        <taxon>Actinomycetota</taxon>
        <taxon>Actinomycetes</taxon>
        <taxon>Kitasatosporales</taxon>
        <taxon>Streptomycetaceae</taxon>
        <taxon>Streptomyces</taxon>
    </lineage>
</organism>
<dbReference type="InterPro" id="IPR020904">
    <property type="entry name" value="Sc_DH/Rdtase_CS"/>
</dbReference>
<dbReference type="PANTHER" id="PTHR43669:SF12">
    <property type="entry name" value="BLR5618 PROTEIN"/>
    <property type="match status" value="1"/>
</dbReference>
<dbReference type="PRINTS" id="PR00080">
    <property type="entry name" value="SDRFAMILY"/>
</dbReference>
<sequence length="296" mass="30647">MADPPVRCGAMNAERTAPSKTAATTAAKTAVVTGAGSGIGRAVALELLRAGWSVALAGRREETLRETAALAAAPPSDGASPSPGDSGDPGPAGTPADRTLCARTDVAVPEDVAALFAATHDRFGRLDLLFNNAGTFGPGGVPVDELPYDAWRHVVDTNLNGAFLCAQAAFRQMKEQDPQGGRIINNGSISAHVPRPLSVAYTATKHALSGLTKSLSLDGRPYRIAVGQIDIGNAATDMTERMRSGILQANGELAVEPVMDVADVARTVRHMAELPLEANVQFATVLATAMPYVGRG</sequence>
<evidence type="ECO:0000313" key="5">
    <source>
        <dbReference type="EMBL" id="GGO44833.1"/>
    </source>
</evidence>
<accession>A0ABQ2LYT4</accession>
<dbReference type="EMBL" id="BMNG01000006">
    <property type="protein sequence ID" value="GGO44833.1"/>
    <property type="molecule type" value="Genomic_DNA"/>
</dbReference>
<dbReference type="SUPFAM" id="SSF51735">
    <property type="entry name" value="NAD(P)-binding Rossmann-fold domains"/>
    <property type="match status" value="1"/>
</dbReference>
<dbReference type="PANTHER" id="PTHR43669">
    <property type="entry name" value="5-KETO-D-GLUCONATE 5-REDUCTASE"/>
    <property type="match status" value="1"/>
</dbReference>
<comment type="caution">
    <text evidence="5">The sequence shown here is derived from an EMBL/GenBank/DDBJ whole genome shotgun (WGS) entry which is preliminary data.</text>
</comment>
<dbReference type="Gene3D" id="3.40.50.720">
    <property type="entry name" value="NAD(P)-binding Rossmann-like Domain"/>
    <property type="match status" value="1"/>
</dbReference>
<dbReference type="PROSITE" id="PS00061">
    <property type="entry name" value="ADH_SHORT"/>
    <property type="match status" value="1"/>
</dbReference>